<dbReference type="EMBL" id="CM001023">
    <property type="protein sequence ID" value="EAZ83093.1"/>
    <property type="molecule type" value="Genomic_DNA"/>
</dbReference>
<proteinExistence type="predicted"/>
<keyword evidence="6" id="KW-1185">Reference proteome</keyword>
<dbReference type="Pfam" id="PF00196">
    <property type="entry name" value="GerE"/>
    <property type="match status" value="1"/>
</dbReference>
<dbReference type="HOGENOM" id="CLU_090315_1_1_10"/>
<accession>A3HTC5</accession>
<gene>
    <name evidence="5" type="ORF">ALPR1_12770</name>
</gene>
<dbReference type="Gene3D" id="1.10.10.10">
    <property type="entry name" value="Winged helix-like DNA-binding domain superfamily/Winged helix DNA-binding domain"/>
    <property type="match status" value="1"/>
</dbReference>
<sequence length="254" mass="29541">MIQPSDIKQFIAKSESNNFCRQNQNPDNLLDIKSYLKKSYHTCLLIDHSTMDFLFAINERGYFKNNPDEIVRLGLNAALELIHPDDLPRQSQIFSDYLKIYNSIPMHERKSFTFCNEFRCRGKDDKYRWLLQSVNFISTNEKGAPTLSFSSYTDITAMKIGDCMNLYVGKYDSLGEYKIRNTCKYPLKNDLRMLSSKEIKILKMISEGMLSKHIAEKLNLSFHTINTHRRNMLKKTKCNTSSEMVNLARNCGVI</sequence>
<dbReference type="InterPro" id="IPR035965">
    <property type="entry name" value="PAS-like_dom_sf"/>
</dbReference>
<feature type="domain" description="HTH luxR-type" evidence="4">
    <location>
        <begin position="187"/>
        <end position="252"/>
    </location>
</feature>
<dbReference type="STRING" id="388413.ALPR1_12770"/>
<dbReference type="eggNOG" id="COG2197">
    <property type="taxonomic scope" value="Bacteria"/>
</dbReference>
<reference evidence="5 6" key="1">
    <citation type="journal article" date="2011" name="J. Bacteriol.">
        <title>Complete genome sequence of Algoriphagus sp. PR1, bacterial prey of a colony-forming choanoflagellate.</title>
        <authorList>
            <person name="Alegado R.A."/>
            <person name="Ferriera S."/>
            <person name="Nusbaum C."/>
            <person name="Young S.K."/>
            <person name="Zeng Q."/>
            <person name="Imamovic A."/>
            <person name="Fairclough S.R."/>
            <person name="King N."/>
        </authorList>
    </citation>
    <scope>NUCLEOTIDE SEQUENCE [LARGE SCALE GENOMIC DNA]</scope>
    <source>
        <strain evidence="5 6">PR1</strain>
    </source>
</reference>
<dbReference type="GO" id="GO:0003677">
    <property type="term" value="F:DNA binding"/>
    <property type="evidence" value="ECO:0007669"/>
    <property type="project" value="UniProtKB-KW"/>
</dbReference>
<dbReference type="SMART" id="SM00421">
    <property type="entry name" value="HTH_LUXR"/>
    <property type="match status" value="1"/>
</dbReference>
<evidence type="ECO:0000313" key="6">
    <source>
        <dbReference type="Proteomes" id="UP000003919"/>
    </source>
</evidence>
<keyword evidence="1" id="KW-0805">Transcription regulation</keyword>
<dbReference type="PRINTS" id="PR00038">
    <property type="entry name" value="HTHLUXR"/>
</dbReference>
<dbReference type="PROSITE" id="PS50043">
    <property type="entry name" value="HTH_LUXR_2"/>
    <property type="match status" value="1"/>
</dbReference>
<evidence type="ECO:0000256" key="3">
    <source>
        <dbReference type="ARBA" id="ARBA00023163"/>
    </source>
</evidence>
<organism evidence="5 6">
    <name type="scientific">Algoriphagus machipongonensis</name>
    <dbReference type="NCBI Taxonomy" id="388413"/>
    <lineage>
        <taxon>Bacteria</taxon>
        <taxon>Pseudomonadati</taxon>
        <taxon>Bacteroidota</taxon>
        <taxon>Cytophagia</taxon>
        <taxon>Cytophagales</taxon>
        <taxon>Cyclobacteriaceae</taxon>
        <taxon>Algoriphagus</taxon>
    </lineage>
</organism>
<dbReference type="PANTHER" id="PTHR44688:SF16">
    <property type="entry name" value="DNA-BINDING TRANSCRIPTIONAL ACTIVATOR DEVR_DOSR"/>
    <property type="match status" value="1"/>
</dbReference>
<dbReference type="PANTHER" id="PTHR44688">
    <property type="entry name" value="DNA-BINDING TRANSCRIPTIONAL ACTIVATOR DEVR_DOSR"/>
    <property type="match status" value="1"/>
</dbReference>
<dbReference type="InterPro" id="IPR016032">
    <property type="entry name" value="Sig_transdc_resp-reg_C-effctor"/>
</dbReference>
<dbReference type="OrthoDB" id="1727128at2"/>
<dbReference type="SUPFAM" id="SSF46894">
    <property type="entry name" value="C-terminal effector domain of the bipartite response regulators"/>
    <property type="match status" value="1"/>
</dbReference>
<protein>
    <submittedName>
        <fullName evidence="5">DNA-binding response regulator, LuxR family</fullName>
    </submittedName>
</protein>
<dbReference type="AlphaFoldDB" id="A3HTC5"/>
<dbReference type="Pfam" id="PF08447">
    <property type="entry name" value="PAS_3"/>
    <property type="match status" value="1"/>
</dbReference>
<dbReference type="SUPFAM" id="SSF55785">
    <property type="entry name" value="PYP-like sensor domain (PAS domain)"/>
    <property type="match status" value="1"/>
</dbReference>
<dbReference type="PROSITE" id="PS00622">
    <property type="entry name" value="HTH_LUXR_1"/>
    <property type="match status" value="1"/>
</dbReference>
<evidence type="ECO:0000256" key="1">
    <source>
        <dbReference type="ARBA" id="ARBA00023015"/>
    </source>
</evidence>
<dbReference type="RefSeq" id="WP_008201050.1">
    <property type="nucleotide sequence ID" value="NZ_CM001023.1"/>
</dbReference>
<dbReference type="EMBL" id="AAXU02000001">
    <property type="protein sequence ID" value="EAZ83093.1"/>
    <property type="molecule type" value="Genomic_DNA"/>
</dbReference>
<dbReference type="InterPro" id="IPR036388">
    <property type="entry name" value="WH-like_DNA-bd_sf"/>
</dbReference>
<dbReference type="InterPro" id="IPR000792">
    <property type="entry name" value="Tscrpt_reg_LuxR_C"/>
</dbReference>
<name>A3HTC5_9BACT</name>
<dbReference type="InterPro" id="IPR013655">
    <property type="entry name" value="PAS_fold_3"/>
</dbReference>
<evidence type="ECO:0000256" key="2">
    <source>
        <dbReference type="ARBA" id="ARBA00023125"/>
    </source>
</evidence>
<dbReference type="Gene3D" id="3.30.450.20">
    <property type="entry name" value="PAS domain"/>
    <property type="match status" value="1"/>
</dbReference>
<dbReference type="Proteomes" id="UP000003919">
    <property type="component" value="Chromosome"/>
</dbReference>
<evidence type="ECO:0000313" key="5">
    <source>
        <dbReference type="EMBL" id="EAZ83093.1"/>
    </source>
</evidence>
<keyword evidence="3" id="KW-0804">Transcription</keyword>
<dbReference type="CDD" id="cd06170">
    <property type="entry name" value="LuxR_C_like"/>
    <property type="match status" value="1"/>
</dbReference>
<dbReference type="GO" id="GO:0006355">
    <property type="term" value="P:regulation of DNA-templated transcription"/>
    <property type="evidence" value="ECO:0007669"/>
    <property type="project" value="InterPro"/>
</dbReference>
<evidence type="ECO:0000259" key="4">
    <source>
        <dbReference type="PROSITE" id="PS50043"/>
    </source>
</evidence>
<comment type="caution">
    <text evidence="5">The sequence shown here is derived from an EMBL/GenBank/DDBJ whole genome shotgun (WGS) entry which is preliminary data.</text>
</comment>
<keyword evidence="2 5" id="KW-0238">DNA-binding</keyword>